<name>A0A6I6LAF9_9SPHN</name>
<dbReference type="Proteomes" id="UP000428803">
    <property type="component" value="Chromosome"/>
</dbReference>
<dbReference type="Gene3D" id="1.25.40.10">
    <property type="entry name" value="Tetratricopeptide repeat domain"/>
    <property type="match status" value="2"/>
</dbReference>
<dbReference type="AlphaFoldDB" id="A0A6I6LAF9"/>
<evidence type="ECO:0000313" key="2">
    <source>
        <dbReference type="EMBL" id="QGY79492.1"/>
    </source>
</evidence>
<dbReference type="SUPFAM" id="SSF81901">
    <property type="entry name" value="HCP-like"/>
    <property type="match status" value="1"/>
</dbReference>
<proteinExistence type="predicted"/>
<accession>A0A6I6LAF9</accession>
<reference evidence="3" key="1">
    <citation type="submission" date="2019-01" db="EMBL/GenBank/DDBJ databases">
        <title>Sphingorhabdus lacus sp.nov., isolated from an oligotrophic freshwater lake.</title>
        <authorList>
            <person name="Park M."/>
        </authorList>
    </citation>
    <scope>NUCLEOTIDE SEQUENCE [LARGE SCALE GENOMIC DNA]</scope>
    <source>
        <strain evidence="3">IMCC1753</strain>
    </source>
</reference>
<sequence>MGNIKAFVGHSFTSDDEQVVARFLKMFDQIKVAMPNFDWTNAKQAEPEELSSKVLKLVADCNTFIAICTKKELVSPPEAIKKSFLKANSSIIRDDRLNWKTSDWIIQEIGLAFGRKMSLIILLEDGCRRPGGLQGNVEFISFERQAPEKAFGQILEMLRAISPPIGSQTEGAIDTASGVAHEPEHKSDLNTEDDAPKSGWTVDDFERAFFWKLIRGETEAAEAISEAFHASELAVSDEARAEWDSRCELRRLQWTEKGDLRTLRELHGKYTENIKVKTMYALALGKYSKHKESAELFEEASSIGTILSDKVENKIEAAIQRSKGGQSQLALQHFNEVKGLVKNDPDLAYLLARGISRFAEAEKNDTLRIEAMEQMIWLRPDDDDTRFSLAFAHSEASNNDMALHHYLAIPHARRKEGTWNNIGVAYQHFSIPARSIDAFRHAASEGNTLAMSNLAYRYLNVGFLKEAKEQLDNALNTEEPHKNVSEALSSVMETPDKEKKEVDEILASASKKIAAFEKLGQAILEPDIITLNAEWICPDCELTVAIKDSKFEASGRYQEKMNALTGLLATVKHKEYEIAFTGEIAGRRVFGDVVRTPVGTNATSILAGALNRESKRFAILFDSTLQSGEVIEAIDSREPRFYQIHAKPRQPRLEVNVDTPR</sequence>
<evidence type="ECO:0000256" key="1">
    <source>
        <dbReference type="SAM" id="MobiDB-lite"/>
    </source>
</evidence>
<feature type="region of interest" description="Disordered" evidence="1">
    <location>
        <begin position="169"/>
        <end position="197"/>
    </location>
</feature>
<gene>
    <name evidence="2" type="ORF">EUU25_01945</name>
</gene>
<dbReference type="EMBL" id="CP035733">
    <property type="protein sequence ID" value="QGY79492.1"/>
    <property type="molecule type" value="Genomic_DNA"/>
</dbReference>
<evidence type="ECO:0000313" key="3">
    <source>
        <dbReference type="Proteomes" id="UP000428803"/>
    </source>
</evidence>
<protein>
    <submittedName>
        <fullName evidence="2">Uncharacterized protein</fullName>
    </submittedName>
</protein>
<dbReference type="OrthoDB" id="6193797at2"/>
<dbReference type="RefSeq" id="WP_158897813.1">
    <property type="nucleotide sequence ID" value="NZ_CP035733.1"/>
</dbReference>
<dbReference type="InterPro" id="IPR011990">
    <property type="entry name" value="TPR-like_helical_dom_sf"/>
</dbReference>
<keyword evidence="3" id="KW-1185">Reference proteome</keyword>
<organism evidence="2 3">
    <name type="scientific">Sphingorhabdus lacus</name>
    <dbReference type="NCBI Taxonomy" id="392610"/>
    <lineage>
        <taxon>Bacteria</taxon>
        <taxon>Pseudomonadati</taxon>
        <taxon>Pseudomonadota</taxon>
        <taxon>Alphaproteobacteria</taxon>
        <taxon>Sphingomonadales</taxon>
        <taxon>Sphingomonadaceae</taxon>
        <taxon>Sphingorhabdus</taxon>
    </lineage>
</organism>
<dbReference type="KEGG" id="slaa:EUU25_01945"/>